<reference evidence="2 3" key="1">
    <citation type="submission" date="2019-08" db="EMBL/GenBank/DDBJ databases">
        <title>Bacillus genomes from the desert of Cuatro Cienegas, Coahuila.</title>
        <authorList>
            <person name="Olmedo-Alvarez G."/>
        </authorList>
    </citation>
    <scope>NUCLEOTIDE SEQUENCE [LARGE SCALE GENOMIC DNA]</scope>
    <source>
        <strain evidence="2 3">CH40_1T</strain>
    </source>
</reference>
<keyword evidence="1" id="KW-0812">Transmembrane</keyword>
<gene>
    <name evidence="2" type="ORF">FZC79_10520</name>
</gene>
<dbReference type="Pfam" id="PF04531">
    <property type="entry name" value="Phage_holin_1"/>
    <property type="match status" value="1"/>
</dbReference>
<comment type="caution">
    <text evidence="2">The sequence shown here is derived from an EMBL/GenBank/DDBJ whole genome shotgun (WGS) entry which is preliminary data.</text>
</comment>
<evidence type="ECO:0000313" key="2">
    <source>
        <dbReference type="EMBL" id="TYR75592.1"/>
    </source>
</evidence>
<organism evidence="2 3">
    <name type="scientific">Rossellomorea vietnamensis</name>
    <dbReference type="NCBI Taxonomy" id="218284"/>
    <lineage>
        <taxon>Bacteria</taxon>
        <taxon>Bacillati</taxon>
        <taxon>Bacillota</taxon>
        <taxon>Bacilli</taxon>
        <taxon>Bacillales</taxon>
        <taxon>Bacillaceae</taxon>
        <taxon>Rossellomorea</taxon>
    </lineage>
</organism>
<dbReference type="AlphaFoldDB" id="A0A5D4KEI2"/>
<dbReference type="InterPro" id="IPR006485">
    <property type="entry name" value="Phage-like_holin"/>
</dbReference>
<evidence type="ECO:0000313" key="3">
    <source>
        <dbReference type="Proteomes" id="UP000323317"/>
    </source>
</evidence>
<accession>A0A5D4KEI2</accession>
<keyword evidence="1" id="KW-0472">Membrane</keyword>
<proteinExistence type="predicted"/>
<protein>
    <submittedName>
        <fullName evidence="2">Holin</fullName>
    </submittedName>
</protein>
<dbReference type="EMBL" id="VTEH01000006">
    <property type="protein sequence ID" value="TYR75592.1"/>
    <property type="molecule type" value="Genomic_DNA"/>
</dbReference>
<feature type="transmembrane region" description="Helical" evidence="1">
    <location>
        <begin position="36"/>
        <end position="55"/>
    </location>
</feature>
<dbReference type="Proteomes" id="UP000323317">
    <property type="component" value="Unassembled WGS sequence"/>
</dbReference>
<sequence>MNSRFKNYALWVALASLIGLFVQDAGLLAPEKYDEYVNAVLAVLIAAGVIVNPSLGKGLKDEGVK</sequence>
<dbReference type="RefSeq" id="WP_148946769.1">
    <property type="nucleotide sequence ID" value="NZ_VTEH01000006.1"/>
</dbReference>
<name>A0A5D4KEI2_9BACI</name>
<keyword evidence="1" id="KW-1133">Transmembrane helix</keyword>
<evidence type="ECO:0000256" key="1">
    <source>
        <dbReference type="SAM" id="Phobius"/>
    </source>
</evidence>